<dbReference type="PROSITE" id="PS50102">
    <property type="entry name" value="RRM"/>
    <property type="match status" value="1"/>
</dbReference>
<accession>A0A2P5FX00</accession>
<keyword evidence="1 2" id="KW-0694">RNA-binding</keyword>
<dbReference type="Gene3D" id="3.30.70.330">
    <property type="match status" value="1"/>
</dbReference>
<dbReference type="OrthoDB" id="272703at2759"/>
<feature type="domain" description="RRM" evidence="3">
    <location>
        <begin position="88"/>
        <end position="166"/>
    </location>
</feature>
<evidence type="ECO:0000313" key="4">
    <source>
        <dbReference type="EMBL" id="POO02287.1"/>
    </source>
</evidence>
<evidence type="ECO:0000256" key="2">
    <source>
        <dbReference type="PROSITE-ProRule" id="PRU00176"/>
    </source>
</evidence>
<dbReference type="GO" id="GO:0003723">
    <property type="term" value="F:RNA binding"/>
    <property type="evidence" value="ECO:0007669"/>
    <property type="project" value="UniProtKB-UniRule"/>
</dbReference>
<dbReference type="InterPro" id="IPR000504">
    <property type="entry name" value="RRM_dom"/>
</dbReference>
<dbReference type="EMBL" id="JXTC01000005">
    <property type="protein sequence ID" value="POO02287.1"/>
    <property type="molecule type" value="Genomic_DNA"/>
</dbReference>
<dbReference type="InterPro" id="IPR035979">
    <property type="entry name" value="RBD_domain_sf"/>
</dbReference>
<organism evidence="4 5">
    <name type="scientific">Trema orientale</name>
    <name type="common">Charcoal tree</name>
    <name type="synonym">Celtis orientalis</name>
    <dbReference type="NCBI Taxonomy" id="63057"/>
    <lineage>
        <taxon>Eukaryota</taxon>
        <taxon>Viridiplantae</taxon>
        <taxon>Streptophyta</taxon>
        <taxon>Embryophyta</taxon>
        <taxon>Tracheophyta</taxon>
        <taxon>Spermatophyta</taxon>
        <taxon>Magnoliopsida</taxon>
        <taxon>eudicotyledons</taxon>
        <taxon>Gunneridae</taxon>
        <taxon>Pentapetalae</taxon>
        <taxon>rosids</taxon>
        <taxon>fabids</taxon>
        <taxon>Rosales</taxon>
        <taxon>Cannabaceae</taxon>
        <taxon>Trema</taxon>
    </lineage>
</organism>
<comment type="caution">
    <text evidence="4">The sequence shown here is derived from an EMBL/GenBank/DDBJ whole genome shotgun (WGS) entry which is preliminary data.</text>
</comment>
<evidence type="ECO:0000259" key="3">
    <source>
        <dbReference type="PROSITE" id="PS50102"/>
    </source>
</evidence>
<dbReference type="InterPro" id="IPR052462">
    <property type="entry name" value="SLIRP/GR-RBP-like"/>
</dbReference>
<dbReference type="InParanoid" id="A0A2P5FX00"/>
<proteinExistence type="predicted"/>
<dbReference type="FunCoup" id="A0A2P5FX00">
    <property type="interactions" value="165"/>
</dbReference>
<dbReference type="AlphaFoldDB" id="A0A2P5FX00"/>
<gene>
    <name evidence="4" type="ORF">TorRG33x02_020710</name>
</gene>
<reference evidence="5" key="1">
    <citation type="submission" date="2016-06" db="EMBL/GenBank/DDBJ databases">
        <title>Parallel loss of symbiosis genes in relatives of nitrogen-fixing non-legume Parasponia.</title>
        <authorList>
            <person name="Van Velzen R."/>
            <person name="Holmer R."/>
            <person name="Bu F."/>
            <person name="Rutten L."/>
            <person name="Van Zeijl A."/>
            <person name="Liu W."/>
            <person name="Santuari L."/>
            <person name="Cao Q."/>
            <person name="Sharma T."/>
            <person name="Shen D."/>
            <person name="Roswanjaya Y."/>
            <person name="Wardhani T."/>
            <person name="Kalhor M.S."/>
            <person name="Jansen J."/>
            <person name="Van den Hoogen J."/>
            <person name="Gungor B."/>
            <person name="Hartog M."/>
            <person name="Hontelez J."/>
            <person name="Verver J."/>
            <person name="Yang W.-C."/>
            <person name="Schijlen E."/>
            <person name="Repin R."/>
            <person name="Schilthuizen M."/>
            <person name="Schranz E."/>
            <person name="Heidstra R."/>
            <person name="Miyata K."/>
            <person name="Fedorova E."/>
            <person name="Kohlen W."/>
            <person name="Bisseling T."/>
            <person name="Smit S."/>
            <person name="Geurts R."/>
        </authorList>
    </citation>
    <scope>NUCLEOTIDE SEQUENCE [LARGE SCALE GENOMIC DNA]</scope>
    <source>
        <strain evidence="5">cv. RG33-2</strain>
    </source>
</reference>
<dbReference type="InterPro" id="IPR012677">
    <property type="entry name" value="Nucleotide-bd_a/b_plait_sf"/>
</dbReference>
<evidence type="ECO:0000313" key="5">
    <source>
        <dbReference type="Proteomes" id="UP000237000"/>
    </source>
</evidence>
<dbReference type="SMART" id="SM00360">
    <property type="entry name" value="RRM"/>
    <property type="match status" value="1"/>
</dbReference>
<protein>
    <submittedName>
        <fullName evidence="4">Splicing factor-like protein</fullName>
    </submittedName>
</protein>
<dbReference type="STRING" id="63057.A0A2P5FX00"/>
<dbReference type="Pfam" id="PF00076">
    <property type="entry name" value="RRM_1"/>
    <property type="match status" value="1"/>
</dbReference>
<dbReference type="PANTHER" id="PTHR48027">
    <property type="entry name" value="HETEROGENEOUS NUCLEAR RIBONUCLEOPROTEIN 87F-RELATED"/>
    <property type="match status" value="1"/>
</dbReference>
<dbReference type="Proteomes" id="UP000237000">
    <property type="component" value="Unassembled WGS sequence"/>
</dbReference>
<dbReference type="SUPFAM" id="SSF54928">
    <property type="entry name" value="RNA-binding domain, RBD"/>
    <property type="match status" value="1"/>
</dbReference>
<sequence>MALISWQSVSLSSSSSSLLLLLQVQSQKHTLIPKPFIYPGLRGTSLSLSLSLSSISITPKFRICFCSTSVSATSDSASLSVTHASPSPNIFIKGLPQSTSEGRLTKAFSEFGQVNRVKILIDTSSGHSLGFAYIWFAKEDCAQLAVKQMNGKFFDGRFIFVTIAKPRSSRIHRTVRHYKF</sequence>
<evidence type="ECO:0000256" key="1">
    <source>
        <dbReference type="ARBA" id="ARBA00022884"/>
    </source>
</evidence>
<name>A0A2P5FX00_TREOI</name>
<keyword evidence="5" id="KW-1185">Reference proteome</keyword>